<evidence type="ECO:0008006" key="4">
    <source>
        <dbReference type="Google" id="ProtNLM"/>
    </source>
</evidence>
<dbReference type="EMBL" id="JAPCID010000021">
    <property type="protein sequence ID" value="MDA0139066.1"/>
    <property type="molecule type" value="Genomic_DNA"/>
</dbReference>
<keyword evidence="3" id="KW-1185">Reference proteome</keyword>
<evidence type="ECO:0000313" key="2">
    <source>
        <dbReference type="EMBL" id="MDA0139066.1"/>
    </source>
</evidence>
<protein>
    <recommendedName>
        <fullName evidence="4">SH3 domain-containing protein</fullName>
    </recommendedName>
</protein>
<evidence type="ECO:0000313" key="3">
    <source>
        <dbReference type="Proteomes" id="UP001147700"/>
    </source>
</evidence>
<reference evidence="2" key="1">
    <citation type="submission" date="2022-10" db="EMBL/GenBank/DDBJ databases">
        <title>The WGS of Solirubrobacter sp. CPCC 204708.</title>
        <authorList>
            <person name="Jiang Z."/>
        </authorList>
    </citation>
    <scope>NUCLEOTIDE SEQUENCE</scope>
    <source>
        <strain evidence="2">CPCC 204708</strain>
    </source>
</reference>
<comment type="caution">
    <text evidence="2">The sequence shown here is derived from an EMBL/GenBank/DDBJ whole genome shotgun (WGS) entry which is preliminary data.</text>
</comment>
<dbReference type="Proteomes" id="UP001147700">
    <property type="component" value="Unassembled WGS sequence"/>
</dbReference>
<dbReference type="RefSeq" id="WP_202954930.1">
    <property type="nucleotide sequence ID" value="NZ_JAPCID010000021.1"/>
</dbReference>
<organism evidence="2 3">
    <name type="scientific">Solirubrobacter deserti</name>
    <dbReference type="NCBI Taxonomy" id="2282478"/>
    <lineage>
        <taxon>Bacteria</taxon>
        <taxon>Bacillati</taxon>
        <taxon>Actinomycetota</taxon>
        <taxon>Thermoleophilia</taxon>
        <taxon>Solirubrobacterales</taxon>
        <taxon>Solirubrobacteraceae</taxon>
        <taxon>Solirubrobacter</taxon>
    </lineage>
</organism>
<feature type="signal peptide" evidence="1">
    <location>
        <begin position="1"/>
        <end position="24"/>
    </location>
</feature>
<sequence length="91" mass="9838">MTRILPTLLLTTTLAVGGVTPAVAADKTGVRAVCAESTYVMHKPGKTVTGTLFKDQKIRVTRYSPSGRWAYGDARGNAKRKGWVKTADLCR</sequence>
<feature type="chain" id="PRO_5046508574" description="SH3 domain-containing protein" evidence="1">
    <location>
        <begin position="25"/>
        <end position="91"/>
    </location>
</feature>
<evidence type="ECO:0000256" key="1">
    <source>
        <dbReference type="SAM" id="SignalP"/>
    </source>
</evidence>
<name>A0ABT4RKL2_9ACTN</name>
<gene>
    <name evidence="2" type="ORF">OJ962_16315</name>
</gene>
<accession>A0ABT4RKL2</accession>
<keyword evidence="1" id="KW-0732">Signal</keyword>
<proteinExistence type="predicted"/>